<dbReference type="Proteomes" id="UP000557872">
    <property type="component" value="Unassembled WGS sequence"/>
</dbReference>
<accession>A0A851GKX2</accession>
<dbReference type="Pfam" id="PF13387">
    <property type="entry name" value="Lnb_N"/>
    <property type="match status" value="1"/>
</dbReference>
<evidence type="ECO:0000313" key="3">
    <source>
        <dbReference type="EMBL" id="NWK54814.1"/>
    </source>
</evidence>
<feature type="transmembrane region" description="Helical" evidence="1">
    <location>
        <begin position="21"/>
        <end position="43"/>
    </location>
</feature>
<reference evidence="3 4" key="1">
    <citation type="submission" date="2020-07" db="EMBL/GenBank/DDBJ databases">
        <title>Roseicoccus Jingziensis gen. nov., sp. nov., isolated from coastal seawater.</title>
        <authorList>
            <person name="Feng X."/>
        </authorList>
    </citation>
    <scope>NUCLEOTIDE SEQUENCE [LARGE SCALE GENOMIC DNA]</scope>
    <source>
        <strain evidence="3 4">N1E253</strain>
    </source>
</reference>
<dbReference type="AlphaFoldDB" id="A0A851GKX2"/>
<feature type="transmembrane region" description="Helical" evidence="1">
    <location>
        <begin position="77"/>
        <end position="95"/>
    </location>
</feature>
<feature type="transmembrane region" description="Helical" evidence="1">
    <location>
        <begin position="49"/>
        <end position="70"/>
    </location>
</feature>
<evidence type="ECO:0000259" key="2">
    <source>
        <dbReference type="Pfam" id="PF13387"/>
    </source>
</evidence>
<evidence type="ECO:0000313" key="4">
    <source>
        <dbReference type="Proteomes" id="UP000557872"/>
    </source>
</evidence>
<dbReference type="RefSeq" id="WP_178931318.1">
    <property type="nucleotide sequence ID" value="NZ_JACBAZ010000001.1"/>
</dbReference>
<evidence type="ECO:0000256" key="1">
    <source>
        <dbReference type="SAM" id="Phobius"/>
    </source>
</evidence>
<dbReference type="EMBL" id="JACBAZ010000001">
    <property type="protein sequence ID" value="NWK54814.1"/>
    <property type="molecule type" value="Genomic_DNA"/>
</dbReference>
<comment type="caution">
    <text evidence="3">The sequence shown here is derived from an EMBL/GenBank/DDBJ whole genome shotgun (WGS) entry which is preliminary data.</text>
</comment>
<keyword evidence="4" id="KW-1185">Reference proteome</keyword>
<gene>
    <name evidence="3" type="ORF">HW115_04290</name>
</gene>
<organism evidence="3 4">
    <name type="scientific">Oceaniferula marina</name>
    <dbReference type="NCBI Taxonomy" id="2748318"/>
    <lineage>
        <taxon>Bacteria</taxon>
        <taxon>Pseudomonadati</taxon>
        <taxon>Verrucomicrobiota</taxon>
        <taxon>Verrucomicrobiia</taxon>
        <taxon>Verrucomicrobiales</taxon>
        <taxon>Verrucomicrobiaceae</taxon>
        <taxon>Oceaniferula</taxon>
    </lineage>
</organism>
<name>A0A851GKX2_9BACT</name>
<protein>
    <submittedName>
        <fullName evidence="3">DUF4105 domain-containing protein</fullName>
    </submittedName>
</protein>
<dbReference type="InterPro" id="IPR025178">
    <property type="entry name" value="Lnb_N"/>
</dbReference>
<keyword evidence="1" id="KW-0472">Membrane</keyword>
<proteinExistence type="predicted"/>
<keyword evidence="1" id="KW-0812">Transmembrane</keyword>
<sequence length="353" mass="40665">MDAIKPHSKKNSRARSRLTRILLFPLSFCAITATAWTFGALYYDGPARLPGGWNLILALVWLTSVSIIAVKAQILRLWQIRLLVCCLPIYIYWLSIRPSNDRNWKPEFAETGYVDIDGDQLTFHKVRNFDYRADGSPAGIITERWETRQHHLSKLRGVDLHFDAFGGKLMAHPMLSFDFGKEGHLVLSIETRREQHESFSAIGGIYKMFELQYIFGDEADLVRVRSNIRDEPMYLYRTITNPEQARQLLLECVRTQNQLKDHPYWYNAITANCTTSYRAQTPSDQRNPFDWRLLVNGQLDQMLYEKGAFATDGLPFEKLRAQALINEVAQQHAKAEGFSQAIRKGRAGFTDKK</sequence>
<feature type="domain" description="Lnb N-terminal periplasmic" evidence="2">
    <location>
        <begin position="142"/>
        <end position="295"/>
    </location>
</feature>
<keyword evidence="1" id="KW-1133">Transmembrane helix</keyword>